<protein>
    <submittedName>
        <fullName evidence="1">Uncharacterized protein</fullName>
    </submittedName>
</protein>
<gene>
    <name evidence="1" type="ORF">OSB04_023517</name>
</gene>
<comment type="caution">
    <text evidence="1">The sequence shown here is derived from an EMBL/GenBank/DDBJ whole genome shotgun (WGS) entry which is preliminary data.</text>
</comment>
<keyword evidence="2" id="KW-1185">Reference proteome</keyword>
<evidence type="ECO:0000313" key="1">
    <source>
        <dbReference type="EMBL" id="KAJ9543810.1"/>
    </source>
</evidence>
<name>A0AA38SJC8_9ASTR</name>
<proteinExistence type="predicted"/>
<dbReference type="EMBL" id="JARYMX010000006">
    <property type="protein sequence ID" value="KAJ9543810.1"/>
    <property type="molecule type" value="Genomic_DNA"/>
</dbReference>
<sequence>MAMRREMLKRNTRRLEGCLSGLKGFVAPTEKLVNSDYVGELVNLEMGLGVYPAEPRAGQRGYAGGFGSKWQRETVGFGAQGGSRFASVV</sequence>
<organism evidence="1 2">
    <name type="scientific">Centaurea solstitialis</name>
    <name type="common">yellow star-thistle</name>
    <dbReference type="NCBI Taxonomy" id="347529"/>
    <lineage>
        <taxon>Eukaryota</taxon>
        <taxon>Viridiplantae</taxon>
        <taxon>Streptophyta</taxon>
        <taxon>Embryophyta</taxon>
        <taxon>Tracheophyta</taxon>
        <taxon>Spermatophyta</taxon>
        <taxon>Magnoliopsida</taxon>
        <taxon>eudicotyledons</taxon>
        <taxon>Gunneridae</taxon>
        <taxon>Pentapetalae</taxon>
        <taxon>asterids</taxon>
        <taxon>campanulids</taxon>
        <taxon>Asterales</taxon>
        <taxon>Asteraceae</taxon>
        <taxon>Carduoideae</taxon>
        <taxon>Cardueae</taxon>
        <taxon>Centaureinae</taxon>
        <taxon>Centaurea</taxon>
    </lineage>
</organism>
<dbReference type="Proteomes" id="UP001172457">
    <property type="component" value="Chromosome 6"/>
</dbReference>
<reference evidence="1" key="1">
    <citation type="submission" date="2023-03" db="EMBL/GenBank/DDBJ databases">
        <title>Chromosome-scale reference genome and RAD-based genetic map of yellow starthistle (Centaurea solstitialis) reveal putative structural variation and QTLs associated with invader traits.</title>
        <authorList>
            <person name="Reatini B."/>
            <person name="Cang F.A."/>
            <person name="Jiang Q."/>
            <person name="Mckibben M.T.W."/>
            <person name="Barker M.S."/>
            <person name="Rieseberg L.H."/>
            <person name="Dlugosch K.M."/>
        </authorList>
    </citation>
    <scope>NUCLEOTIDE SEQUENCE</scope>
    <source>
        <strain evidence="1">CAN-66</strain>
        <tissue evidence="1">Leaf</tissue>
    </source>
</reference>
<evidence type="ECO:0000313" key="2">
    <source>
        <dbReference type="Proteomes" id="UP001172457"/>
    </source>
</evidence>
<accession>A0AA38SJC8</accession>
<dbReference type="AlphaFoldDB" id="A0AA38SJC8"/>